<comment type="caution">
    <text evidence="2">The sequence shown here is derived from an EMBL/GenBank/DDBJ whole genome shotgun (WGS) entry which is preliminary data.</text>
</comment>
<dbReference type="Proteomes" id="UP000004478">
    <property type="component" value="Unassembled WGS sequence"/>
</dbReference>
<keyword evidence="1" id="KW-0812">Transmembrane</keyword>
<evidence type="ECO:0000313" key="2">
    <source>
        <dbReference type="EMBL" id="EKB47612.1"/>
    </source>
</evidence>
<dbReference type="AlphaFoldDB" id="K1L697"/>
<proteinExistence type="predicted"/>
<keyword evidence="1" id="KW-1133">Transmembrane helix</keyword>
<accession>K1L697</accession>
<gene>
    <name evidence="2" type="ORF">B879_03771</name>
</gene>
<evidence type="ECO:0000313" key="3">
    <source>
        <dbReference type="Proteomes" id="UP000004478"/>
    </source>
</evidence>
<name>K1L697_CECL9</name>
<keyword evidence="1" id="KW-0472">Membrane</keyword>
<organism evidence="2 3">
    <name type="scientific">Cecembia lonarensis (strain CCUG 58316 / KCTC 22772 / LW9)</name>
    <dbReference type="NCBI Taxonomy" id="1225176"/>
    <lineage>
        <taxon>Bacteria</taxon>
        <taxon>Pseudomonadati</taxon>
        <taxon>Bacteroidota</taxon>
        <taxon>Cytophagia</taxon>
        <taxon>Cytophagales</taxon>
        <taxon>Cyclobacteriaceae</taxon>
        <taxon>Cecembia</taxon>
    </lineage>
</organism>
<reference evidence="2 3" key="1">
    <citation type="journal article" date="2012" name="J. Bacteriol.">
        <title>Draft Genome Sequence of Cecembia lonarensis Strain LW9T, Isolated from Lonar Lake, a Haloalkaline Lake in India.</title>
        <authorList>
            <person name="Shivaji S."/>
            <person name="Ara S."/>
            <person name="Singh A."/>
            <person name="Pinnaka A.K."/>
        </authorList>
    </citation>
    <scope>NUCLEOTIDE SEQUENCE [LARGE SCALE GENOMIC DNA]</scope>
    <source>
        <strain evidence="2 3">LW9</strain>
    </source>
</reference>
<protein>
    <submittedName>
        <fullName evidence="2">Uncharacterized protein</fullName>
    </submittedName>
</protein>
<dbReference type="EMBL" id="AMGM01000107">
    <property type="protein sequence ID" value="EKB47612.1"/>
    <property type="molecule type" value="Genomic_DNA"/>
</dbReference>
<keyword evidence="3" id="KW-1185">Reference proteome</keyword>
<evidence type="ECO:0000256" key="1">
    <source>
        <dbReference type="SAM" id="Phobius"/>
    </source>
</evidence>
<sequence>MIGTLLIESFSYLDALQNMLKPYEYLFYFITVIFCRFIKMKINDNRSF</sequence>
<feature type="transmembrane region" description="Helical" evidence="1">
    <location>
        <begin position="20"/>
        <end position="38"/>
    </location>
</feature>